<gene>
    <name evidence="6" type="ORF">MUDAN_MDHGFNIF_00624</name>
</gene>
<organism evidence="6 7">
    <name type="scientific">Lactiplantibacillus mudanjiangensis</name>
    <dbReference type="NCBI Taxonomy" id="1296538"/>
    <lineage>
        <taxon>Bacteria</taxon>
        <taxon>Bacillati</taxon>
        <taxon>Bacillota</taxon>
        <taxon>Bacilli</taxon>
        <taxon>Lactobacillales</taxon>
        <taxon>Lactobacillaceae</taxon>
        <taxon>Lactiplantibacillus</taxon>
    </lineage>
</organism>
<dbReference type="GO" id="GO:0006633">
    <property type="term" value="P:fatty acid biosynthetic process"/>
    <property type="evidence" value="ECO:0007669"/>
    <property type="project" value="InterPro"/>
</dbReference>
<dbReference type="PANTHER" id="PTHR42995">
    <property type="entry name" value="ACETYL-COENZYME A CARBOXYLASE CARBOXYL TRANSFERASE SUBUNIT BETA, CHLOROPLASTIC"/>
    <property type="match status" value="1"/>
</dbReference>
<dbReference type="SUPFAM" id="SSF52096">
    <property type="entry name" value="ClpP/crotonase"/>
    <property type="match status" value="1"/>
</dbReference>
<keyword evidence="3" id="KW-0862">Zinc</keyword>
<dbReference type="PROSITE" id="PS50980">
    <property type="entry name" value="COA_CT_NTER"/>
    <property type="match status" value="1"/>
</dbReference>
<sequence length="268" mass="29089">MSHYPATGQWTTCRVCGRHVHARQWGTWRQCPYCQAWQRLTAKQRIDQLVDADSFEPLPVVARSQNQLAFPGYATKLAQATEKTGLTEAVVAGWATIQTWPVMLIVMDSHFMMGTLNTTVSRRIMAALKQARQRQVPVIMVTASGGARMQEGIYALVGMNLILAEMARLAAVPVPVISVLTDPTMGGVSASFAFKADVVLAEAGAKIGFAGPRVIQQTMPVDLPADFQSAASLYENGAVDAVIARPELRDQLGDILASYRFQGVSTHG</sequence>
<dbReference type="InterPro" id="IPR000438">
    <property type="entry name" value="Acetyl_CoA_COase_Trfase_b_su"/>
</dbReference>
<evidence type="ECO:0000256" key="3">
    <source>
        <dbReference type="ARBA" id="ARBA00022771"/>
    </source>
</evidence>
<keyword evidence="1" id="KW-0444">Lipid biosynthesis</keyword>
<keyword evidence="4" id="KW-0443">Lipid metabolism</keyword>
<dbReference type="OrthoDB" id="9772975at2"/>
<dbReference type="RefSeq" id="WP_130844820.1">
    <property type="nucleotide sequence ID" value="NZ_BJDY01000004.1"/>
</dbReference>
<dbReference type="InterPro" id="IPR029045">
    <property type="entry name" value="ClpP/crotonase-like_dom_sf"/>
</dbReference>
<dbReference type="EMBL" id="UYIG01000112">
    <property type="protein sequence ID" value="VDG28438.1"/>
    <property type="molecule type" value="Genomic_DNA"/>
</dbReference>
<evidence type="ECO:0000256" key="2">
    <source>
        <dbReference type="ARBA" id="ARBA00022679"/>
    </source>
</evidence>
<evidence type="ECO:0000313" key="6">
    <source>
        <dbReference type="EMBL" id="VDG28438.1"/>
    </source>
</evidence>
<dbReference type="Gene3D" id="3.90.226.10">
    <property type="entry name" value="2-enoyl-CoA Hydratase, Chain A, domain 1"/>
    <property type="match status" value="1"/>
</dbReference>
<dbReference type="AlphaFoldDB" id="A0A660DYH2"/>
<reference evidence="6 7" key="1">
    <citation type="submission" date="2018-11" db="EMBL/GenBank/DDBJ databases">
        <authorList>
            <person name="Wuyts S."/>
        </authorList>
    </citation>
    <scope>NUCLEOTIDE SEQUENCE [LARGE SCALE GENOMIC DNA]</scope>
    <source>
        <strain evidence="6">Lactobacillus mudanjiangensis AMBF249</strain>
    </source>
</reference>
<dbReference type="GO" id="GO:0009317">
    <property type="term" value="C:acetyl-CoA carboxylase complex"/>
    <property type="evidence" value="ECO:0007669"/>
    <property type="project" value="InterPro"/>
</dbReference>
<dbReference type="PANTHER" id="PTHR42995:SF5">
    <property type="entry name" value="ACETYL-COENZYME A CARBOXYLASE CARBOXYL TRANSFERASE SUBUNIT BETA, CHLOROPLASTIC"/>
    <property type="match status" value="1"/>
</dbReference>
<dbReference type="GO" id="GO:2001295">
    <property type="term" value="P:malonyl-CoA biosynthetic process"/>
    <property type="evidence" value="ECO:0007669"/>
    <property type="project" value="TreeGrafter"/>
</dbReference>
<dbReference type="Proteomes" id="UP000289996">
    <property type="component" value="Unassembled WGS sequence"/>
</dbReference>
<evidence type="ECO:0000259" key="5">
    <source>
        <dbReference type="PROSITE" id="PS50980"/>
    </source>
</evidence>
<keyword evidence="3" id="KW-0479">Metal-binding</keyword>
<feature type="domain" description="CoA carboxyltransferase N-terminal" evidence="5">
    <location>
        <begin position="9"/>
        <end position="268"/>
    </location>
</feature>
<dbReference type="InterPro" id="IPR011762">
    <property type="entry name" value="COA_CT_N"/>
</dbReference>
<name>A0A660DYH2_9LACO</name>
<evidence type="ECO:0000313" key="7">
    <source>
        <dbReference type="Proteomes" id="UP000289996"/>
    </source>
</evidence>
<dbReference type="GO" id="GO:0003989">
    <property type="term" value="F:acetyl-CoA carboxylase activity"/>
    <property type="evidence" value="ECO:0007669"/>
    <property type="project" value="InterPro"/>
</dbReference>
<keyword evidence="2 6" id="KW-0808">Transferase</keyword>
<dbReference type="PRINTS" id="PR01070">
    <property type="entry name" value="ACCCTRFRASEB"/>
</dbReference>
<evidence type="ECO:0000256" key="4">
    <source>
        <dbReference type="ARBA" id="ARBA00023098"/>
    </source>
</evidence>
<dbReference type="GO" id="GO:0016740">
    <property type="term" value="F:transferase activity"/>
    <property type="evidence" value="ECO:0007669"/>
    <property type="project" value="UniProtKB-KW"/>
</dbReference>
<accession>A0A660DYH2</accession>
<keyword evidence="7" id="KW-1185">Reference proteome</keyword>
<keyword evidence="3" id="KW-0863">Zinc-finger</keyword>
<evidence type="ECO:0000256" key="1">
    <source>
        <dbReference type="ARBA" id="ARBA00022516"/>
    </source>
</evidence>
<dbReference type="Pfam" id="PF01039">
    <property type="entry name" value="Carboxyl_trans"/>
    <property type="match status" value="1"/>
</dbReference>
<dbReference type="InterPro" id="IPR034733">
    <property type="entry name" value="AcCoA_carboxyl_beta"/>
</dbReference>
<dbReference type="GO" id="GO:0008270">
    <property type="term" value="F:zinc ion binding"/>
    <property type="evidence" value="ECO:0007669"/>
    <property type="project" value="UniProtKB-KW"/>
</dbReference>
<proteinExistence type="predicted"/>
<protein>
    <submittedName>
        <fullName evidence="6">Acetyl-CoA carboxyl transferase [Lactobacillus sp.]</fullName>
    </submittedName>
</protein>